<dbReference type="Pfam" id="PF12796">
    <property type="entry name" value="Ank_2"/>
    <property type="match status" value="1"/>
</dbReference>
<dbReference type="InterPro" id="IPR027417">
    <property type="entry name" value="P-loop_NTPase"/>
</dbReference>
<dbReference type="InterPro" id="IPR007111">
    <property type="entry name" value="NACHT_NTPase"/>
</dbReference>
<dbReference type="InterPro" id="IPR053137">
    <property type="entry name" value="NLR-like"/>
</dbReference>
<feature type="domain" description="NACHT" evidence="4">
    <location>
        <begin position="417"/>
        <end position="571"/>
    </location>
</feature>
<evidence type="ECO:0000256" key="2">
    <source>
        <dbReference type="PROSITE-ProRule" id="PRU00023"/>
    </source>
</evidence>
<protein>
    <recommendedName>
        <fullName evidence="4">NACHT domain-containing protein</fullName>
    </recommendedName>
</protein>
<feature type="region of interest" description="Disordered" evidence="3">
    <location>
        <begin position="107"/>
        <end position="134"/>
    </location>
</feature>
<evidence type="ECO:0000313" key="5">
    <source>
        <dbReference type="EMBL" id="TGO13769.1"/>
    </source>
</evidence>
<dbReference type="PROSITE" id="PS50297">
    <property type="entry name" value="ANK_REP_REGION"/>
    <property type="match status" value="1"/>
</dbReference>
<dbReference type="InterPro" id="IPR054471">
    <property type="entry name" value="GPIID_WHD"/>
</dbReference>
<dbReference type="SUPFAM" id="SSF53167">
    <property type="entry name" value="Purine and uridine phosphorylases"/>
    <property type="match status" value="1"/>
</dbReference>
<dbReference type="Pfam" id="PF22939">
    <property type="entry name" value="WHD_GPIID"/>
    <property type="match status" value="1"/>
</dbReference>
<dbReference type="InterPro" id="IPR002110">
    <property type="entry name" value="Ankyrin_rpt"/>
</dbReference>
<dbReference type="Gene3D" id="3.40.50.300">
    <property type="entry name" value="P-loop containing nucleotide triphosphate hydrolases"/>
    <property type="match status" value="1"/>
</dbReference>
<dbReference type="GO" id="GO:0009116">
    <property type="term" value="P:nucleoside metabolic process"/>
    <property type="evidence" value="ECO:0007669"/>
    <property type="project" value="InterPro"/>
</dbReference>
<keyword evidence="2" id="KW-0040">ANK repeat</keyword>
<keyword evidence="6" id="KW-1185">Reference proteome</keyword>
<dbReference type="InterPro" id="IPR056884">
    <property type="entry name" value="NPHP3-like_N"/>
</dbReference>
<name>A0A4Z1ER09_9HELO</name>
<dbReference type="PROSITE" id="PS50837">
    <property type="entry name" value="NACHT"/>
    <property type="match status" value="1"/>
</dbReference>
<dbReference type="PROSITE" id="PS50088">
    <property type="entry name" value="ANK_REPEAT"/>
    <property type="match status" value="1"/>
</dbReference>
<comment type="caution">
    <text evidence="5">The sequence shown here is derived from an EMBL/GenBank/DDBJ whole genome shotgun (WGS) entry which is preliminary data.</text>
</comment>
<dbReference type="AlphaFoldDB" id="A0A4Z1ER09"/>
<dbReference type="SMART" id="SM00248">
    <property type="entry name" value="ANK"/>
    <property type="match status" value="2"/>
</dbReference>
<dbReference type="InterPro" id="IPR036770">
    <property type="entry name" value="Ankyrin_rpt-contain_sf"/>
</dbReference>
<feature type="compositionally biased region" description="Acidic residues" evidence="3">
    <location>
        <begin position="117"/>
        <end position="130"/>
    </location>
</feature>
<reference evidence="5 6" key="1">
    <citation type="submission" date="2017-12" db="EMBL/GenBank/DDBJ databases">
        <title>Comparative genomics of Botrytis spp.</title>
        <authorList>
            <person name="Valero-Jimenez C.A."/>
            <person name="Tapia P."/>
            <person name="Veloso J."/>
            <person name="Silva-Moreno E."/>
            <person name="Staats M."/>
            <person name="Valdes J.H."/>
            <person name="Van Kan J.A.L."/>
        </authorList>
    </citation>
    <scope>NUCLEOTIDE SEQUENCE [LARGE SCALE GENOMIC DNA]</scope>
    <source>
        <strain evidence="5 6">Bp0003</strain>
    </source>
</reference>
<evidence type="ECO:0000259" key="4">
    <source>
        <dbReference type="PROSITE" id="PS50837"/>
    </source>
</evidence>
<proteinExistence type="predicted"/>
<dbReference type="PANTHER" id="PTHR46082">
    <property type="entry name" value="ATP/GTP-BINDING PROTEIN-RELATED"/>
    <property type="match status" value="1"/>
</dbReference>
<dbReference type="Pfam" id="PF24883">
    <property type="entry name" value="NPHP3_N"/>
    <property type="match status" value="1"/>
</dbReference>
<evidence type="ECO:0000256" key="3">
    <source>
        <dbReference type="SAM" id="MobiDB-lite"/>
    </source>
</evidence>
<gene>
    <name evidence="5" type="ORF">BPAE_0711g00020</name>
</gene>
<dbReference type="SUPFAM" id="SSF48403">
    <property type="entry name" value="Ankyrin repeat"/>
    <property type="match status" value="1"/>
</dbReference>
<dbReference type="SUPFAM" id="SSF52540">
    <property type="entry name" value="P-loop containing nucleoside triphosphate hydrolases"/>
    <property type="match status" value="1"/>
</dbReference>
<organism evidence="5 6">
    <name type="scientific">Botrytis paeoniae</name>
    <dbReference type="NCBI Taxonomy" id="278948"/>
    <lineage>
        <taxon>Eukaryota</taxon>
        <taxon>Fungi</taxon>
        <taxon>Dikarya</taxon>
        <taxon>Ascomycota</taxon>
        <taxon>Pezizomycotina</taxon>
        <taxon>Leotiomycetes</taxon>
        <taxon>Helotiales</taxon>
        <taxon>Sclerotiniaceae</taxon>
        <taxon>Botrytis</taxon>
    </lineage>
</organism>
<dbReference type="PANTHER" id="PTHR46082:SF11">
    <property type="entry name" value="AAA+ ATPASE DOMAIN-CONTAINING PROTEIN-RELATED"/>
    <property type="match status" value="1"/>
</dbReference>
<feature type="repeat" description="ANK" evidence="2">
    <location>
        <begin position="909"/>
        <end position="941"/>
    </location>
</feature>
<dbReference type="GO" id="GO:0003824">
    <property type="term" value="F:catalytic activity"/>
    <property type="evidence" value="ECO:0007669"/>
    <property type="project" value="InterPro"/>
</dbReference>
<dbReference type="Gene3D" id="3.40.50.1580">
    <property type="entry name" value="Nucleoside phosphorylase domain"/>
    <property type="match status" value="1"/>
</dbReference>
<evidence type="ECO:0000256" key="1">
    <source>
        <dbReference type="ARBA" id="ARBA00022737"/>
    </source>
</evidence>
<sequence>MNIAETSRSFEHADYTVKWIYALPKTELMVAGAILNEEHPVLPAADPGDTNVYLLGEIGSHNVVIAYLPAENTGKVLTAIVAKDMLRSFKSIRFGLMVGVGGGAPSCIEANSGTGEGSEDEDDEDEDEEEVEKKEDIRLRDVVISLHSKSSQAVVQYDFGKSLQGGEFFQTGTLNKPPNILLNAIGMLQGQYVRKGGNNLSEHLTRMVSTNLGLARKFEYQGSGKDRLFKRNVGHVNGKKICKTCCGPADINLVKRRQRGDTSPVLHYGTIGSADQVMKDSVLRDLWAEEKNIIYFEMEAAVIQGICDYTDSYKNKIWQPYTAAIIAAYAKELLRVIPGQAVMNMSPIEQFELVTDNIVQQFKQWRRTGEEEQCLQSFRTTNYESQKNLNPNREKETFLWCLEDPKFLDWRDKSTSRLLWVTADPGCGKSVLSKALVDEHLLEREANGTTICYFFFKDTSDEQRSPVSALSALLHQLFASEKGAKLIKHAMPAFRQNKTHLSENLEVLWNIVQNIAMDPECGKIVFLIDALDECKYTSQENLITKLKKFEQLRTLNELSRNNLQFFITSRPYWDIESRFQELIDDVPGIRLEGENYSKEIRLEIDHVIKARVNKLDRVIASARARDLLLEGLSKIENRTYLWLHLILDSIEFNPRIDVQVVKDLLRALPKTVEEAYDAILKRSNEPSKAMRLLHIVVGATRPLSLKEIGIALYITDEIRSYQDLEIQEDEQFKIVIRHLCGLFVSIVDGKVFLIHQTTKEYLIGSSNITTSISGSWKNSLEPKVSNRVLTECCLWYLSFEEFEKLSPSEDGSQIYQYCAENHFLDYSTKNWSTHFREAESIDLYNLGLIACEVSSNRFSFWFSIYWKQNESECRPEWKQDLFPIAYLGIDSLMSILLENSINVDSKDLTNRTPLLWSVERGHEVVVKLLLEAKADVNAQGGYYSNALQAASYAGHEAVMKLLLDTGEVEIDSKK</sequence>
<dbReference type="InterPro" id="IPR035994">
    <property type="entry name" value="Nucleoside_phosphorylase_sf"/>
</dbReference>
<dbReference type="Proteomes" id="UP000297910">
    <property type="component" value="Unassembled WGS sequence"/>
</dbReference>
<keyword evidence="1" id="KW-0677">Repeat</keyword>
<dbReference type="EMBL" id="PQXI01000708">
    <property type="protein sequence ID" value="TGO13769.1"/>
    <property type="molecule type" value="Genomic_DNA"/>
</dbReference>
<dbReference type="Gene3D" id="1.25.40.20">
    <property type="entry name" value="Ankyrin repeat-containing domain"/>
    <property type="match status" value="1"/>
</dbReference>
<accession>A0A4Z1ER09</accession>
<evidence type="ECO:0000313" key="6">
    <source>
        <dbReference type="Proteomes" id="UP000297910"/>
    </source>
</evidence>